<comment type="caution">
    <text evidence="2">The sequence shown here is derived from an EMBL/GenBank/DDBJ whole genome shotgun (WGS) entry which is preliminary data.</text>
</comment>
<feature type="coiled-coil region" evidence="1">
    <location>
        <begin position="186"/>
        <end position="213"/>
    </location>
</feature>
<dbReference type="RefSeq" id="WP_323576677.1">
    <property type="nucleotide sequence ID" value="NZ_JAYGJQ010000002.1"/>
</dbReference>
<keyword evidence="1" id="KW-0175">Coiled coil</keyword>
<dbReference type="Proteomes" id="UP001302274">
    <property type="component" value="Unassembled WGS sequence"/>
</dbReference>
<proteinExistence type="predicted"/>
<organism evidence="2 3">
    <name type="scientific">Bacteriovorax antarcticus</name>
    <dbReference type="NCBI Taxonomy" id="3088717"/>
    <lineage>
        <taxon>Bacteria</taxon>
        <taxon>Pseudomonadati</taxon>
        <taxon>Bdellovibrionota</taxon>
        <taxon>Bacteriovoracia</taxon>
        <taxon>Bacteriovoracales</taxon>
        <taxon>Bacteriovoracaceae</taxon>
        <taxon>Bacteriovorax</taxon>
    </lineage>
</organism>
<keyword evidence="3" id="KW-1185">Reference proteome</keyword>
<sequence>MKFLVQHLFICAVIVLSSCTTVPNRFPAEAENTLFDAVFSIPKGNIPSEKSYKENFTNELTFQQERIEAFKLKIELIETKSLAGDAAYKIELLVDPKTGLLTYKVFHIPSAFNDPIASYHLLDFLSHIITSEQFLSPYSTFELYYNAKNGDPIALEAFYKLHDQKNHFINQEASPFFESEGYKKNKHNLQKLKVELNSQIKKFKAERATKRTERKIGLDALDKAPEGKQFRMLVAKGDRAGAAAIIKKYLPWEAMAPFEKQFWENYLAVMVNPVPLAERVLIYRGLGDDFVNRAYVGGKELSEKEAILQNKAFFMSSVMIKNQGSWNRRLRSLEAMNEKYIVEINGTSEFSQSARITSMFLNHSANPQGSPFLSFSPAMSVAEGFVGGKERVSGYLFDPRILSFNYTSAFEEEIEYLVPLTTFPDELVGILDQDLTPGEYKIYHNEEFMNKRLEKLIASVYGENKKSEVVGKIKQNTYDFFKGNYAFMKNPEIQDIGKSNLTFYKNFLTKNDPQPALSPTGELDCKNLIKFFWVAN</sequence>
<accession>A0ABU5VXN0</accession>
<evidence type="ECO:0000313" key="2">
    <source>
        <dbReference type="EMBL" id="MEA9356780.1"/>
    </source>
</evidence>
<name>A0ABU5VXN0_9BACT</name>
<reference evidence="2 3" key="1">
    <citation type="submission" date="2023-11" db="EMBL/GenBank/DDBJ databases">
        <title>A Novel Polar Bacteriovorax (B. antarcticus) Isolated from the Biocrust in Antarctica.</title>
        <authorList>
            <person name="Mun W."/>
            <person name="Choi S.Y."/>
            <person name="Mitchell R.J."/>
        </authorList>
    </citation>
    <scope>NUCLEOTIDE SEQUENCE [LARGE SCALE GENOMIC DNA]</scope>
    <source>
        <strain evidence="2 3">PP10</strain>
    </source>
</reference>
<gene>
    <name evidence="2" type="ORF">SHI21_11215</name>
</gene>
<evidence type="ECO:0000256" key="1">
    <source>
        <dbReference type="SAM" id="Coils"/>
    </source>
</evidence>
<evidence type="ECO:0000313" key="3">
    <source>
        <dbReference type="Proteomes" id="UP001302274"/>
    </source>
</evidence>
<protein>
    <recommendedName>
        <fullName evidence="4">Lipoprotein</fullName>
    </recommendedName>
</protein>
<evidence type="ECO:0008006" key="4">
    <source>
        <dbReference type="Google" id="ProtNLM"/>
    </source>
</evidence>
<dbReference type="PROSITE" id="PS51257">
    <property type="entry name" value="PROKAR_LIPOPROTEIN"/>
    <property type="match status" value="1"/>
</dbReference>
<dbReference type="EMBL" id="JAYGJQ010000002">
    <property type="protein sequence ID" value="MEA9356780.1"/>
    <property type="molecule type" value="Genomic_DNA"/>
</dbReference>